<gene>
    <name evidence="2" type="ORF">N7472_010613</name>
</gene>
<feature type="region of interest" description="Disordered" evidence="1">
    <location>
        <begin position="416"/>
        <end position="571"/>
    </location>
</feature>
<keyword evidence="3" id="KW-1185">Reference proteome</keyword>
<feature type="compositionally biased region" description="Low complexity" evidence="1">
    <location>
        <begin position="14"/>
        <end position="32"/>
    </location>
</feature>
<feature type="compositionally biased region" description="Basic and acidic residues" evidence="1">
    <location>
        <begin position="679"/>
        <end position="690"/>
    </location>
</feature>
<feature type="compositionally biased region" description="Basic and acidic residues" evidence="1">
    <location>
        <begin position="147"/>
        <end position="157"/>
    </location>
</feature>
<feature type="compositionally biased region" description="Polar residues" evidence="1">
    <location>
        <begin position="54"/>
        <end position="73"/>
    </location>
</feature>
<reference evidence="2" key="1">
    <citation type="submission" date="2022-11" db="EMBL/GenBank/DDBJ databases">
        <authorList>
            <person name="Petersen C."/>
        </authorList>
    </citation>
    <scope>NUCLEOTIDE SEQUENCE</scope>
    <source>
        <strain evidence="2">IBT 16849</strain>
    </source>
</reference>
<feature type="region of interest" description="Disordered" evidence="1">
    <location>
        <begin position="1"/>
        <end position="102"/>
    </location>
</feature>
<organism evidence="2 3">
    <name type="scientific">Penicillium cf. griseofulvum</name>
    <dbReference type="NCBI Taxonomy" id="2972120"/>
    <lineage>
        <taxon>Eukaryota</taxon>
        <taxon>Fungi</taxon>
        <taxon>Dikarya</taxon>
        <taxon>Ascomycota</taxon>
        <taxon>Pezizomycotina</taxon>
        <taxon>Eurotiomycetes</taxon>
        <taxon>Eurotiomycetidae</taxon>
        <taxon>Eurotiales</taxon>
        <taxon>Aspergillaceae</taxon>
        <taxon>Penicillium</taxon>
    </lineage>
</organism>
<feature type="compositionally biased region" description="Basic residues" evidence="1">
    <location>
        <begin position="346"/>
        <end position="359"/>
    </location>
</feature>
<dbReference type="Proteomes" id="UP001150879">
    <property type="component" value="Unassembled WGS sequence"/>
</dbReference>
<feature type="compositionally biased region" description="Polar residues" evidence="1">
    <location>
        <begin position="486"/>
        <end position="506"/>
    </location>
</feature>
<protein>
    <submittedName>
        <fullName evidence="2">Uncharacterized protein</fullName>
    </submittedName>
</protein>
<feature type="compositionally biased region" description="Low complexity" evidence="1">
    <location>
        <begin position="532"/>
        <end position="549"/>
    </location>
</feature>
<feature type="compositionally biased region" description="Basic and acidic residues" evidence="1">
    <location>
        <begin position="651"/>
        <end position="672"/>
    </location>
</feature>
<sequence>MSRSKSKRQKGNGQPVKQTQSPPTSSSPSSRVTKPDWCKNKKKNKKRPPRHYNVPNNGGLQSNLPQAGSPNHSITKDERSKPCVNSSRIKIQEPGESKPTQLQCVRAPKVKVIYESESEFEFEFEFAYKDPAHAQAPLQSQLQSQSKSEDNGYKTRETSPLGEDWGSERARKPLSPPQMDVDLGNITQVSYHDPPQETRGGSESESISQSQSQLASPSESGRDSSLPSPASLERVVGREEATPASCPGHRQQSRGTSESESTSESQSVFSSESRREISLPSPPSPERIVDHEEVTPASLTDYEQQTHESILWDIDNEYELSSEVGSGLAREPFLSSPSPYTSALPKRSRPSAHDSRRKAVQAPVPSTPESLHEFEPGPSTSLEFVQDMCALFVRYAESGLFTQGNRIQPFRKVRGARPAAWPRGLSAEIGLETPSKAGSEIELFEPSQADVESESESQSEAEDDSDDELPTAKRPRYGLSVDSPEPNESTEPGSSNPGHLSNSEQTPDLHESAEREQSSGDELGLDLEPDLDLIASSELELVPELESPSAVASSDPEGKQLRTPTSIRDELPTRLVRQLNKKIEEAVSRDKEENPSHWGGLWMKEYARGGEIKERVEAEYRQDMIRKKEEEAKRKRIEKVDRDKKKKERERKRMEEQKMQEREARKKAEEQKKKKSQKRGGERAKRRDMEGAGVAGVVGQGKEEAFEWSHSV</sequence>
<feature type="compositionally biased region" description="Basic residues" evidence="1">
    <location>
        <begin position="1"/>
        <end position="10"/>
    </location>
</feature>
<proteinExistence type="predicted"/>
<feature type="region of interest" description="Disordered" evidence="1">
    <location>
        <begin position="613"/>
        <end position="712"/>
    </location>
</feature>
<dbReference type="AlphaFoldDB" id="A0A9W9IVF6"/>
<feature type="region of interest" description="Disordered" evidence="1">
    <location>
        <begin position="134"/>
        <end position="302"/>
    </location>
</feature>
<feature type="compositionally biased region" description="Basic and acidic residues" evidence="1">
    <location>
        <begin position="613"/>
        <end position="643"/>
    </location>
</feature>
<feature type="compositionally biased region" description="Basic and acidic residues" evidence="1">
    <location>
        <begin position="507"/>
        <end position="518"/>
    </location>
</feature>
<feature type="compositionally biased region" description="Low complexity" evidence="1">
    <location>
        <begin position="203"/>
        <end position="219"/>
    </location>
</feature>
<reference evidence="2" key="2">
    <citation type="journal article" date="2023" name="IMA Fungus">
        <title>Comparative genomic study of the Penicillium genus elucidates a diverse pangenome and 15 lateral gene transfer events.</title>
        <authorList>
            <person name="Petersen C."/>
            <person name="Sorensen T."/>
            <person name="Nielsen M.R."/>
            <person name="Sondergaard T.E."/>
            <person name="Sorensen J.L."/>
            <person name="Fitzpatrick D.A."/>
            <person name="Frisvad J.C."/>
            <person name="Nielsen K.L."/>
        </authorList>
    </citation>
    <scope>NUCLEOTIDE SEQUENCE</scope>
    <source>
        <strain evidence="2">IBT 16849</strain>
    </source>
</reference>
<evidence type="ECO:0000256" key="1">
    <source>
        <dbReference type="SAM" id="MobiDB-lite"/>
    </source>
</evidence>
<feature type="compositionally biased region" description="Acidic residues" evidence="1">
    <location>
        <begin position="451"/>
        <end position="469"/>
    </location>
</feature>
<name>A0A9W9IVF6_9EURO</name>
<dbReference type="EMBL" id="JAPQKP010000006">
    <property type="protein sequence ID" value="KAJ5185773.1"/>
    <property type="molecule type" value="Genomic_DNA"/>
</dbReference>
<feature type="region of interest" description="Disordered" evidence="1">
    <location>
        <begin position="321"/>
        <end position="379"/>
    </location>
</feature>
<evidence type="ECO:0000313" key="2">
    <source>
        <dbReference type="EMBL" id="KAJ5185773.1"/>
    </source>
</evidence>
<feature type="compositionally biased region" description="Basic and acidic residues" evidence="1">
    <location>
        <begin position="701"/>
        <end position="712"/>
    </location>
</feature>
<feature type="compositionally biased region" description="Basic residues" evidence="1">
    <location>
        <begin position="40"/>
        <end position="50"/>
    </location>
</feature>
<feature type="compositionally biased region" description="Low complexity" evidence="1">
    <location>
        <begin position="253"/>
        <end position="271"/>
    </location>
</feature>
<evidence type="ECO:0000313" key="3">
    <source>
        <dbReference type="Proteomes" id="UP001150879"/>
    </source>
</evidence>
<accession>A0A9W9IVF6</accession>
<comment type="caution">
    <text evidence="2">The sequence shown here is derived from an EMBL/GenBank/DDBJ whole genome shotgun (WGS) entry which is preliminary data.</text>
</comment>